<reference evidence="1" key="1">
    <citation type="submission" date="2019-02" db="EMBL/GenBank/DDBJ databases">
        <authorList>
            <consortium name="Genoscope - CEA"/>
            <person name="William W."/>
        </authorList>
    </citation>
    <scope>NUCLEOTIDE SEQUENCE [LARGE SCALE GENOMIC DNA]</scope>
    <source>
        <strain evidence="1">YSy11</strain>
    </source>
</reference>
<accession>A0A653E3K0</accession>
<name>A0A653E3K0_9PSED</name>
<dbReference type="AlphaFoldDB" id="A0A653E3K0"/>
<gene>
    <name evidence="1" type="ORF">PMYSY11_1705</name>
</gene>
<evidence type="ECO:0000313" key="1">
    <source>
        <dbReference type="EMBL" id="VEV96751.1"/>
    </source>
</evidence>
<organism evidence="1">
    <name type="scientific">Pseudomonas marincola</name>
    <dbReference type="NCBI Taxonomy" id="437900"/>
    <lineage>
        <taxon>Bacteria</taxon>
        <taxon>Pseudomonadati</taxon>
        <taxon>Pseudomonadota</taxon>
        <taxon>Gammaproteobacteria</taxon>
        <taxon>Pseudomonadales</taxon>
        <taxon>Pseudomonadaceae</taxon>
        <taxon>Pseudomonas</taxon>
    </lineage>
</organism>
<protein>
    <submittedName>
        <fullName evidence="1">Uncharacterized protein</fullName>
    </submittedName>
</protein>
<sequence length="45" mass="5275">MSDALRQALVDIHGVTIRSPQLIYEKRALDRLLTGRRDWRINQAK</sequence>
<dbReference type="EMBL" id="LR215729">
    <property type="protein sequence ID" value="VEV96751.1"/>
    <property type="molecule type" value="Genomic_DNA"/>
</dbReference>
<proteinExistence type="predicted"/>